<feature type="transmembrane region" description="Helical" evidence="7">
    <location>
        <begin position="274"/>
        <end position="293"/>
    </location>
</feature>
<keyword evidence="4 7" id="KW-1133">Transmembrane helix</keyword>
<feature type="transmembrane region" description="Helical" evidence="7">
    <location>
        <begin position="246"/>
        <end position="268"/>
    </location>
</feature>
<reference evidence="8 9" key="1">
    <citation type="submission" date="2016-10" db="EMBL/GenBank/DDBJ databases">
        <authorList>
            <person name="de Groot N.N."/>
        </authorList>
    </citation>
    <scope>NUCLEOTIDE SEQUENCE [LARGE SCALE GENOMIC DNA]</scope>
    <source>
        <strain evidence="8 9">DSM 45434</strain>
    </source>
</reference>
<dbReference type="STRING" id="1203190.GCA_000312345_01519"/>
<feature type="transmembrane region" description="Helical" evidence="7">
    <location>
        <begin position="210"/>
        <end position="234"/>
    </location>
</feature>
<evidence type="ECO:0000256" key="4">
    <source>
        <dbReference type="ARBA" id="ARBA00022989"/>
    </source>
</evidence>
<dbReference type="OrthoDB" id="4127374at2"/>
<evidence type="ECO:0000256" key="2">
    <source>
        <dbReference type="ARBA" id="ARBA00022475"/>
    </source>
</evidence>
<evidence type="ECO:0000256" key="7">
    <source>
        <dbReference type="SAM" id="Phobius"/>
    </source>
</evidence>
<dbReference type="GO" id="GO:0005886">
    <property type="term" value="C:plasma membrane"/>
    <property type="evidence" value="ECO:0007669"/>
    <property type="project" value="UniProtKB-SubCell"/>
</dbReference>
<organism evidence="8 9">
    <name type="scientific">Corynebacterium timonense</name>
    <dbReference type="NCBI Taxonomy" id="441500"/>
    <lineage>
        <taxon>Bacteria</taxon>
        <taxon>Bacillati</taxon>
        <taxon>Actinomycetota</taxon>
        <taxon>Actinomycetes</taxon>
        <taxon>Mycobacteriales</taxon>
        <taxon>Corynebacteriaceae</taxon>
        <taxon>Corynebacterium</taxon>
    </lineage>
</organism>
<feature type="compositionally biased region" description="Basic and acidic residues" evidence="6">
    <location>
        <begin position="16"/>
        <end position="25"/>
    </location>
</feature>
<dbReference type="RefSeq" id="WP_019194334.1">
    <property type="nucleotide sequence ID" value="NZ_LT629765.1"/>
</dbReference>
<keyword evidence="5 7" id="KW-0472">Membrane</keyword>
<dbReference type="PANTHER" id="PTHR30213">
    <property type="entry name" value="INNER MEMBRANE PROTEIN YHJD"/>
    <property type="match status" value="1"/>
</dbReference>
<feature type="transmembrane region" description="Helical" evidence="7">
    <location>
        <begin position="341"/>
        <end position="361"/>
    </location>
</feature>
<protein>
    <submittedName>
        <fullName evidence="8">Membrane protein</fullName>
    </submittedName>
</protein>
<accession>A0A1H1S7R5</accession>
<name>A0A1H1S7R5_9CORY</name>
<comment type="subcellular location">
    <subcellularLocation>
        <location evidence="1">Cell membrane</location>
        <topology evidence="1">Multi-pass membrane protein</topology>
    </subcellularLocation>
</comment>
<dbReference type="Pfam" id="PF03631">
    <property type="entry name" value="Virul_fac_BrkB"/>
    <property type="match status" value="1"/>
</dbReference>
<evidence type="ECO:0000313" key="9">
    <source>
        <dbReference type="Proteomes" id="UP000182237"/>
    </source>
</evidence>
<feature type="transmembrane region" description="Helical" evidence="7">
    <location>
        <begin position="60"/>
        <end position="85"/>
    </location>
</feature>
<keyword evidence="2" id="KW-1003">Cell membrane</keyword>
<dbReference type="EMBL" id="LT629765">
    <property type="protein sequence ID" value="SDS43806.1"/>
    <property type="molecule type" value="Genomic_DNA"/>
</dbReference>
<evidence type="ECO:0000256" key="3">
    <source>
        <dbReference type="ARBA" id="ARBA00022692"/>
    </source>
</evidence>
<proteinExistence type="predicted"/>
<evidence type="ECO:0000256" key="1">
    <source>
        <dbReference type="ARBA" id="ARBA00004651"/>
    </source>
</evidence>
<feature type="region of interest" description="Disordered" evidence="6">
    <location>
        <begin position="1"/>
        <end position="33"/>
    </location>
</feature>
<evidence type="ECO:0000313" key="8">
    <source>
        <dbReference type="EMBL" id="SDS43806.1"/>
    </source>
</evidence>
<keyword evidence="3 7" id="KW-0812">Transmembrane</keyword>
<sequence>MATATSPHGAYTDEQGIERSRKPENASDSDVAQRVPPVAHLLRMNERFGAQGGNQLAAGITYFSVLAIFPLTMLIFAGLGFFLAARPDILEQVQQRILESAEGDVGEMMAGLVESAIDQRGAVAGIGLLTTLWSGLSWMNHLRIGISAMWKIPGNEGGNFVVKKLGDLVALLVLIALLVLAFTVTGVGASRFTSDLMDWLGVGDFPGARFVVWLVGFGVGLVANFLVMCWLIIFMPRTSVPRKSGLQGALIGALAFELIKQFATLIVSSAANNPAGAIFGPIIALMVVLYLVWRVVLYVSAWTATTPESLAVEPADVPEPAVINVRAAAASQGLGKQNRNGALLGVGAAVGAIGVGLISLVTRD</sequence>
<keyword evidence="9" id="KW-1185">Reference proteome</keyword>
<gene>
    <name evidence="8" type="ORF">SAMN04488539_1678</name>
</gene>
<dbReference type="PANTHER" id="PTHR30213:SF1">
    <property type="entry name" value="INNER MEMBRANE PROTEIN YHJD"/>
    <property type="match status" value="1"/>
</dbReference>
<evidence type="ECO:0000256" key="5">
    <source>
        <dbReference type="ARBA" id="ARBA00023136"/>
    </source>
</evidence>
<dbReference type="eggNOG" id="COG1295">
    <property type="taxonomic scope" value="Bacteria"/>
</dbReference>
<dbReference type="AlphaFoldDB" id="A0A1H1S7R5"/>
<dbReference type="InterPro" id="IPR017039">
    <property type="entry name" value="Virul_fac_BrkB"/>
</dbReference>
<evidence type="ECO:0000256" key="6">
    <source>
        <dbReference type="SAM" id="MobiDB-lite"/>
    </source>
</evidence>
<dbReference type="Proteomes" id="UP000182237">
    <property type="component" value="Chromosome I"/>
</dbReference>
<feature type="transmembrane region" description="Helical" evidence="7">
    <location>
        <begin position="168"/>
        <end position="190"/>
    </location>
</feature>